<keyword evidence="2" id="KW-0723">Serine/threonine-protein kinase</keyword>
<dbReference type="GO" id="GO:0005524">
    <property type="term" value="F:ATP binding"/>
    <property type="evidence" value="ECO:0007669"/>
    <property type="project" value="UniProtKB-KW"/>
</dbReference>
<dbReference type="Gene3D" id="3.30.200.20">
    <property type="entry name" value="Phosphorylase Kinase, domain 1"/>
    <property type="match status" value="1"/>
</dbReference>
<dbReference type="Gene3D" id="1.10.510.10">
    <property type="entry name" value="Transferase(Phosphotransferase) domain 1"/>
    <property type="match status" value="1"/>
</dbReference>
<feature type="compositionally biased region" description="Low complexity" evidence="9">
    <location>
        <begin position="105"/>
        <end position="134"/>
    </location>
</feature>
<protein>
    <recommendedName>
        <fullName evidence="1">non-specific serine/threonine protein kinase</fullName>
        <ecNumber evidence="1">2.7.11.1</ecNumber>
    </recommendedName>
</protein>
<evidence type="ECO:0000256" key="1">
    <source>
        <dbReference type="ARBA" id="ARBA00012513"/>
    </source>
</evidence>
<evidence type="ECO:0000256" key="6">
    <source>
        <dbReference type="ARBA" id="ARBA00022840"/>
    </source>
</evidence>
<feature type="compositionally biased region" description="Low complexity" evidence="9">
    <location>
        <begin position="941"/>
        <end position="957"/>
    </location>
</feature>
<feature type="compositionally biased region" description="Polar residues" evidence="9">
    <location>
        <begin position="703"/>
        <end position="712"/>
    </location>
</feature>
<evidence type="ECO:0000256" key="8">
    <source>
        <dbReference type="ARBA" id="ARBA00048679"/>
    </source>
</evidence>
<evidence type="ECO:0000259" key="10">
    <source>
        <dbReference type="PROSITE" id="PS50011"/>
    </source>
</evidence>
<dbReference type="InterPro" id="IPR000719">
    <property type="entry name" value="Prot_kinase_dom"/>
</dbReference>
<dbReference type="Proteomes" id="UP001530315">
    <property type="component" value="Unassembled WGS sequence"/>
</dbReference>
<feature type="region of interest" description="Disordered" evidence="9">
    <location>
        <begin position="435"/>
        <end position="488"/>
    </location>
</feature>
<dbReference type="PROSITE" id="PS00108">
    <property type="entry name" value="PROTEIN_KINASE_ST"/>
    <property type="match status" value="1"/>
</dbReference>
<dbReference type="SMART" id="SM00220">
    <property type="entry name" value="S_TKc"/>
    <property type="match status" value="1"/>
</dbReference>
<dbReference type="GO" id="GO:0004674">
    <property type="term" value="F:protein serine/threonine kinase activity"/>
    <property type="evidence" value="ECO:0007669"/>
    <property type="project" value="UniProtKB-KW"/>
</dbReference>
<keyword evidence="4" id="KW-0547">Nucleotide-binding</keyword>
<feature type="compositionally biased region" description="Gly residues" evidence="9">
    <location>
        <begin position="814"/>
        <end position="827"/>
    </location>
</feature>
<evidence type="ECO:0000256" key="7">
    <source>
        <dbReference type="ARBA" id="ARBA00047899"/>
    </source>
</evidence>
<evidence type="ECO:0000313" key="12">
    <source>
        <dbReference type="Proteomes" id="UP001530315"/>
    </source>
</evidence>
<dbReference type="AlphaFoldDB" id="A0ABD3MX94"/>
<proteinExistence type="predicted"/>
<feature type="region of interest" description="Disordered" evidence="9">
    <location>
        <begin position="676"/>
        <end position="715"/>
    </location>
</feature>
<comment type="catalytic activity">
    <reaction evidence="8">
        <text>L-seryl-[protein] + ATP = O-phospho-L-seryl-[protein] + ADP + H(+)</text>
        <dbReference type="Rhea" id="RHEA:17989"/>
        <dbReference type="Rhea" id="RHEA-COMP:9863"/>
        <dbReference type="Rhea" id="RHEA-COMP:11604"/>
        <dbReference type="ChEBI" id="CHEBI:15378"/>
        <dbReference type="ChEBI" id="CHEBI:29999"/>
        <dbReference type="ChEBI" id="CHEBI:30616"/>
        <dbReference type="ChEBI" id="CHEBI:83421"/>
        <dbReference type="ChEBI" id="CHEBI:456216"/>
        <dbReference type="EC" id="2.7.11.1"/>
    </reaction>
</comment>
<feature type="region of interest" description="Disordered" evidence="9">
    <location>
        <begin position="1029"/>
        <end position="1052"/>
    </location>
</feature>
<feature type="region of interest" description="Disordered" evidence="9">
    <location>
        <begin position="922"/>
        <end position="959"/>
    </location>
</feature>
<keyword evidence="3" id="KW-0808">Transferase</keyword>
<accession>A0ABD3MX94</accession>
<name>A0ABD3MX94_9STRA</name>
<sequence>MALLATSLRSISPGNLRSPPPESGTTPLKVMRSPSPTPAIGLVETPQKAAGVIGTATPPRGGGGGGSAKKVAAAAAGGGGVASKLGSLRKRISTSRKGGGGGSGDVVSIVGASPPRPSSSPAAVVASNDASASPRAAVVDTTSPRASSTTTRTRTTTTTAAIPQFRFVSDDNFTRRVESYDGQVITCTDSGLPTYEVGNYLGGGVAGVVYEGRRLRPAHEYPPVRVGGGSHGAFSVRGRPSSGAGSSRPPRNAVGTVTNVGPPIAMTMNTSSMSSMRRRSGGGAAGPYDGAPGGDATIGGAAGIFADVYRVVAPRRSPPVVASVDSSGLGSATRGAGGRQSPATVGRGRRTPSPVGPCGPMCIGPASFVFGNCGVDNDLVDDRAVSVPYMNIPGVVANDDARGGESNKGRYQAVDVASIEVPAVFSSAEFSVPSPGGGGGDGAGFVVVDDADAPNRSKREARALSRNAPRGGGGGPTENGGVDDRRMADDCRDYDVTPLPLIADVSETVAIKILNPVGFRLLDPEALRMAVIVREGALPTVEPDGSFALGEEHVWWLINPNSRNLRSLMRKNSARASGSGGIRGGDDMSEESSLQRQHSQQTSSRGEGGGIDRGSSERGLRLSLVATYVDPKTKTLCELPLPRCVEIWGHPPFAATDEEFEAMMEVLLRLNAGGGAGGGGVVKRSPSSGSYNRGSPRGVDARSYSQSSNNGVTDPLASRRLGSTVFCPALSAWIAVPAIPPKYLRWLKQRRLATKEVRNMMRIGRHKNVVHLYEVLEMVQDSKSTMFLILELVRGGELFDLISTNSSSKRKNNRGGGGNAGGVGGNSSGNELHEFTMRKFFQELASGIAFIHSCGVAHRDLKPENLLIHTKPLAKNISKGFDQGIEEEKTLKIADFGLSASFQLYPSAPVLLQNLARDDSATSRWDGSSEWDGSSTRAHRTSSGLPTSPPTFSSPKSGLSPLLNRVTNTALSMLTCGSMTNVCLDGIIECSDFVDNGKGVNSVVDLRRMTSVVGSPHYVAPEIIAQAGKGESGEGAAPQHPQDRKSRHATRAGYDGTKADVWSAGVILYAMLFRSLPFGEDLLRCPRYQAFQKWYIDARQLVPPFSGRRNRRASPEAALEPNYDEFDEEEMLGPHWFFPSEITAPGRDLIVAMLNPDPQDRLTIDMVLQHPWLRAMDNNGTHKSQSGLSMRSLCISGT</sequence>
<evidence type="ECO:0000256" key="4">
    <source>
        <dbReference type="ARBA" id="ARBA00022741"/>
    </source>
</evidence>
<feature type="region of interest" description="Disordered" evidence="9">
    <location>
        <begin position="806"/>
        <end position="827"/>
    </location>
</feature>
<gene>
    <name evidence="11" type="ORF">ACHAW5_006860</name>
</gene>
<evidence type="ECO:0000256" key="5">
    <source>
        <dbReference type="ARBA" id="ARBA00022777"/>
    </source>
</evidence>
<feature type="region of interest" description="Disordered" evidence="9">
    <location>
        <begin position="570"/>
        <end position="616"/>
    </location>
</feature>
<keyword evidence="12" id="KW-1185">Reference proteome</keyword>
<reference evidence="11 12" key="1">
    <citation type="submission" date="2024-10" db="EMBL/GenBank/DDBJ databases">
        <title>Updated reference genomes for cyclostephanoid diatoms.</title>
        <authorList>
            <person name="Roberts W.R."/>
            <person name="Alverson A.J."/>
        </authorList>
    </citation>
    <scope>NUCLEOTIDE SEQUENCE [LARGE SCALE GENOMIC DNA]</scope>
    <source>
        <strain evidence="11 12">AJA276-08</strain>
    </source>
</reference>
<evidence type="ECO:0000256" key="2">
    <source>
        <dbReference type="ARBA" id="ARBA00022527"/>
    </source>
</evidence>
<comment type="caution">
    <text evidence="11">The sequence shown here is derived from an EMBL/GenBank/DDBJ whole genome shotgun (WGS) entry which is preliminary data.</text>
</comment>
<dbReference type="PANTHER" id="PTHR43895">
    <property type="entry name" value="CALCIUM/CALMODULIN-DEPENDENT PROTEIN KINASE KINASE-RELATED"/>
    <property type="match status" value="1"/>
</dbReference>
<evidence type="ECO:0000256" key="9">
    <source>
        <dbReference type="SAM" id="MobiDB-lite"/>
    </source>
</evidence>
<feature type="region of interest" description="Disordered" evidence="9">
    <location>
        <begin position="1"/>
        <end position="156"/>
    </location>
</feature>
<dbReference type="EMBL" id="JALLAZ020001690">
    <property type="protein sequence ID" value="KAL3767939.1"/>
    <property type="molecule type" value="Genomic_DNA"/>
</dbReference>
<keyword evidence="5" id="KW-0418">Kinase</keyword>
<dbReference type="InterPro" id="IPR008271">
    <property type="entry name" value="Ser/Thr_kinase_AS"/>
</dbReference>
<feature type="region of interest" description="Disordered" evidence="9">
    <location>
        <begin position="236"/>
        <end position="265"/>
    </location>
</feature>
<dbReference type="EC" id="2.7.11.1" evidence="1"/>
<organism evidence="11 12">
    <name type="scientific">Stephanodiscus triporus</name>
    <dbReference type="NCBI Taxonomy" id="2934178"/>
    <lineage>
        <taxon>Eukaryota</taxon>
        <taxon>Sar</taxon>
        <taxon>Stramenopiles</taxon>
        <taxon>Ochrophyta</taxon>
        <taxon>Bacillariophyta</taxon>
        <taxon>Coscinodiscophyceae</taxon>
        <taxon>Thalassiosirophycidae</taxon>
        <taxon>Stephanodiscales</taxon>
        <taxon>Stephanodiscaceae</taxon>
        <taxon>Stephanodiscus</taxon>
    </lineage>
</organism>
<dbReference type="SUPFAM" id="SSF56112">
    <property type="entry name" value="Protein kinase-like (PK-like)"/>
    <property type="match status" value="1"/>
</dbReference>
<feature type="compositionally biased region" description="Polar residues" evidence="9">
    <location>
        <begin position="591"/>
        <end position="605"/>
    </location>
</feature>
<feature type="compositionally biased region" description="Low complexity" evidence="9">
    <location>
        <begin position="237"/>
        <end position="251"/>
    </location>
</feature>
<feature type="region of interest" description="Disordered" evidence="9">
    <location>
        <begin position="319"/>
        <end position="352"/>
    </location>
</feature>
<dbReference type="PANTHER" id="PTHR43895:SF32">
    <property type="entry name" value="SERINE_THREONINE-PROTEIN KINASE CHK1"/>
    <property type="match status" value="1"/>
</dbReference>
<dbReference type="InterPro" id="IPR011009">
    <property type="entry name" value="Kinase-like_dom_sf"/>
</dbReference>
<dbReference type="Pfam" id="PF00069">
    <property type="entry name" value="Pkinase"/>
    <property type="match status" value="2"/>
</dbReference>
<keyword evidence="6" id="KW-0067">ATP-binding</keyword>
<evidence type="ECO:0000313" key="11">
    <source>
        <dbReference type="EMBL" id="KAL3767939.1"/>
    </source>
</evidence>
<comment type="catalytic activity">
    <reaction evidence="7">
        <text>L-threonyl-[protein] + ATP = O-phospho-L-threonyl-[protein] + ADP + H(+)</text>
        <dbReference type="Rhea" id="RHEA:46608"/>
        <dbReference type="Rhea" id="RHEA-COMP:11060"/>
        <dbReference type="Rhea" id="RHEA-COMP:11605"/>
        <dbReference type="ChEBI" id="CHEBI:15378"/>
        <dbReference type="ChEBI" id="CHEBI:30013"/>
        <dbReference type="ChEBI" id="CHEBI:30616"/>
        <dbReference type="ChEBI" id="CHEBI:61977"/>
        <dbReference type="ChEBI" id="CHEBI:456216"/>
        <dbReference type="EC" id="2.7.11.1"/>
    </reaction>
</comment>
<feature type="compositionally biased region" description="Polar residues" evidence="9">
    <location>
        <begin position="922"/>
        <end position="936"/>
    </location>
</feature>
<evidence type="ECO:0000256" key="3">
    <source>
        <dbReference type="ARBA" id="ARBA00022679"/>
    </source>
</evidence>
<feature type="compositionally biased region" description="Low complexity" evidence="9">
    <location>
        <begin position="141"/>
        <end position="156"/>
    </location>
</feature>
<dbReference type="PROSITE" id="PS50011">
    <property type="entry name" value="PROTEIN_KINASE_DOM"/>
    <property type="match status" value="1"/>
</dbReference>
<feature type="compositionally biased region" description="Basic and acidic residues" evidence="9">
    <location>
        <begin position="453"/>
        <end position="463"/>
    </location>
</feature>
<feature type="domain" description="Protein kinase" evidence="10">
    <location>
        <begin position="668"/>
        <end position="1173"/>
    </location>
</feature>